<protein>
    <submittedName>
        <fullName evidence="2">Uncharacterized protein</fullName>
    </submittedName>
</protein>
<dbReference type="WBParaSite" id="nRc.2.0.1.t43365-RA">
    <property type="protein sequence ID" value="nRc.2.0.1.t43365-RA"/>
    <property type="gene ID" value="nRc.2.0.1.g43365"/>
</dbReference>
<dbReference type="Proteomes" id="UP000887565">
    <property type="component" value="Unplaced"/>
</dbReference>
<evidence type="ECO:0000313" key="1">
    <source>
        <dbReference type="Proteomes" id="UP000887565"/>
    </source>
</evidence>
<sequence length="161" mass="17458">MQQTAHIQNAGNRLLGAHLQMCSSHGHCTHNDASCRAQRPNSAGPSNAAATNNGRCYFCRTRAHPTDGCYRPCPHCRQIRVYRATACPNWNLTMPAALRILRPEVAQRALEFIANSTIRATPIDKILLDSEPSSPAVDTICRAVEQASCNAQPASVVVALP</sequence>
<reference evidence="2" key="1">
    <citation type="submission" date="2022-11" db="UniProtKB">
        <authorList>
            <consortium name="WormBaseParasite"/>
        </authorList>
    </citation>
    <scope>IDENTIFICATION</scope>
</reference>
<proteinExistence type="predicted"/>
<evidence type="ECO:0000313" key="2">
    <source>
        <dbReference type="WBParaSite" id="nRc.2.0.1.t43365-RA"/>
    </source>
</evidence>
<name>A0A915KYV1_ROMCU</name>
<organism evidence="1 2">
    <name type="scientific">Romanomermis culicivorax</name>
    <name type="common">Nematode worm</name>
    <dbReference type="NCBI Taxonomy" id="13658"/>
    <lineage>
        <taxon>Eukaryota</taxon>
        <taxon>Metazoa</taxon>
        <taxon>Ecdysozoa</taxon>
        <taxon>Nematoda</taxon>
        <taxon>Enoplea</taxon>
        <taxon>Dorylaimia</taxon>
        <taxon>Mermithida</taxon>
        <taxon>Mermithoidea</taxon>
        <taxon>Mermithidae</taxon>
        <taxon>Romanomermis</taxon>
    </lineage>
</organism>
<keyword evidence="1" id="KW-1185">Reference proteome</keyword>
<dbReference type="AlphaFoldDB" id="A0A915KYV1"/>
<accession>A0A915KYV1</accession>